<evidence type="ECO:0000256" key="1">
    <source>
        <dbReference type="ARBA" id="ARBA00022617"/>
    </source>
</evidence>
<sequence length="92" mass="10288">MKIRFPIPLLYRMLASTLLLFFSACRFDKTIDTASIATDIATIDQRKSLFDVHCSACHNFRQDGIGPQLGGITEQAPSDWIHGFIKNPPGIH</sequence>
<dbReference type="AlphaFoldDB" id="A0A3B0T8G8"/>
<keyword evidence="3" id="KW-0408">Iron</keyword>
<dbReference type="InterPro" id="IPR009056">
    <property type="entry name" value="Cyt_c-like_dom"/>
</dbReference>
<dbReference type="EMBL" id="UOEL01000116">
    <property type="protein sequence ID" value="VAW14348.1"/>
    <property type="molecule type" value="Genomic_DNA"/>
</dbReference>
<evidence type="ECO:0000313" key="5">
    <source>
        <dbReference type="EMBL" id="VAW14348.1"/>
    </source>
</evidence>
<dbReference type="SUPFAM" id="SSF46626">
    <property type="entry name" value="Cytochrome c"/>
    <property type="match status" value="1"/>
</dbReference>
<gene>
    <name evidence="5" type="ORF">MNBD_BACTEROID03-701</name>
</gene>
<evidence type="ECO:0000256" key="3">
    <source>
        <dbReference type="ARBA" id="ARBA00023004"/>
    </source>
</evidence>
<dbReference type="GO" id="GO:0020037">
    <property type="term" value="F:heme binding"/>
    <property type="evidence" value="ECO:0007669"/>
    <property type="project" value="InterPro"/>
</dbReference>
<keyword evidence="1" id="KW-0349">Heme</keyword>
<dbReference type="GO" id="GO:0046872">
    <property type="term" value="F:metal ion binding"/>
    <property type="evidence" value="ECO:0007669"/>
    <property type="project" value="UniProtKB-KW"/>
</dbReference>
<dbReference type="InterPro" id="IPR036909">
    <property type="entry name" value="Cyt_c-like_dom_sf"/>
</dbReference>
<accession>A0A3B0T8G8</accession>
<protein>
    <recommendedName>
        <fullName evidence="4">Cytochrome c domain-containing protein</fullName>
    </recommendedName>
</protein>
<keyword evidence="2" id="KW-0479">Metal-binding</keyword>
<dbReference type="PROSITE" id="PS51257">
    <property type="entry name" value="PROKAR_LIPOPROTEIN"/>
    <property type="match status" value="1"/>
</dbReference>
<dbReference type="Pfam" id="PF00034">
    <property type="entry name" value="Cytochrom_C"/>
    <property type="match status" value="1"/>
</dbReference>
<dbReference type="PROSITE" id="PS51007">
    <property type="entry name" value="CYTC"/>
    <property type="match status" value="1"/>
</dbReference>
<evidence type="ECO:0000259" key="4">
    <source>
        <dbReference type="PROSITE" id="PS51007"/>
    </source>
</evidence>
<dbReference type="GO" id="GO:0009055">
    <property type="term" value="F:electron transfer activity"/>
    <property type="evidence" value="ECO:0007669"/>
    <property type="project" value="InterPro"/>
</dbReference>
<feature type="domain" description="Cytochrome c" evidence="4">
    <location>
        <begin position="41"/>
        <end position="92"/>
    </location>
</feature>
<reference evidence="5" key="1">
    <citation type="submission" date="2018-06" db="EMBL/GenBank/DDBJ databases">
        <authorList>
            <person name="Zhirakovskaya E."/>
        </authorList>
    </citation>
    <scope>NUCLEOTIDE SEQUENCE</scope>
</reference>
<name>A0A3B0T8G8_9ZZZZ</name>
<proteinExistence type="predicted"/>
<evidence type="ECO:0000256" key="2">
    <source>
        <dbReference type="ARBA" id="ARBA00022723"/>
    </source>
</evidence>
<organism evidence="5">
    <name type="scientific">hydrothermal vent metagenome</name>
    <dbReference type="NCBI Taxonomy" id="652676"/>
    <lineage>
        <taxon>unclassified sequences</taxon>
        <taxon>metagenomes</taxon>
        <taxon>ecological metagenomes</taxon>
    </lineage>
</organism>
<dbReference type="Gene3D" id="1.10.760.10">
    <property type="entry name" value="Cytochrome c-like domain"/>
    <property type="match status" value="1"/>
</dbReference>